<dbReference type="AlphaFoldDB" id="A0A1N7LAR9"/>
<dbReference type="OrthoDB" id="2088152at2"/>
<proteinExistence type="predicted"/>
<dbReference type="Proteomes" id="UP000186744">
    <property type="component" value="Unassembled WGS sequence"/>
</dbReference>
<dbReference type="InterPro" id="IPR011009">
    <property type="entry name" value="Kinase-like_dom_sf"/>
</dbReference>
<reference evidence="2" key="1">
    <citation type="submission" date="2017-01" db="EMBL/GenBank/DDBJ databases">
        <authorList>
            <person name="Varghese N."/>
            <person name="Submissions S."/>
        </authorList>
    </citation>
    <scope>NUCLEOTIDE SEQUENCE [LARGE SCALE GENOMIC DNA]</scope>
    <source>
        <strain evidence="2">DSM 18017</strain>
    </source>
</reference>
<dbReference type="RefSeq" id="WP_076550563.1">
    <property type="nucleotide sequence ID" value="NZ_FTOL01000001.1"/>
</dbReference>
<keyword evidence="1" id="KW-0808">Transferase</keyword>
<accession>A0A1N7LAR9</accession>
<sequence length="769" mass="90816">MNNLFKNTGYKLYVKQQEGSKKISFSYIPNPDGTVRWFWNSNSKKPLFLKFYNTTTGKGKLFAIIIHFIFLFRLQRLFFKKEILYYTIDKEPLFDITRDWSIFTGTIGPNNKAVLYANGSFYKIADTQNAQNLIHKELNIITYSGNNRLYIVPKASLLNEHVLKLSDISVGGKREKNFNEVHACALQGIKERYQTHIKISEWKYFDMMAENFKTIHDKRIPSNLIRKIDMILKDIDREETIHLSFSHGDFTPWNCYTKNNTLAIYDWELASFERPLGFDFFHYIIQNAILVQHLSWTAILEEIKKKNTITLNLNEKDLKKYLKFYLLTDILYYLKVYSEQEQWHVQIHWLLNTWSEALNMYLTKNRTSRELLVMDIFDYIHHYQYGALKFHDNEPENLTLNSDIDIIIQPKDAVKLISYIKQNSVVNKIKVVKKSFMFLIRIITKDHKILNIDLIQSLKWKNLEFMNSSEMISHAKPNKFGVKICSLQDTAKYLYYFYTLNNSEIPDKYIPLVHENLSERTMVKRSECIKRMKAQEPNKGLSLIKNTFHYLKDMFKEKGFVVTFSGVDGAGKSTIISEVSELIEKRYRRPVIVLRHRPSLLPILSVYIKGSEKAKQDVLNSLPRQGQNRSSIASLLRFSYYYIDYIFGQFIIYLKYVLRGKIVLYDRYYFDFIADSRRSNIQLPQTLTEAGYHLLMKPKFNFFLYASPEEILSRKKELSYHSICNLTKEYSQLFSRLDKQNQKSKYLSIENINLSTTVSSIMNTIITAR</sequence>
<dbReference type="STRING" id="373668.SAMN05421786_1011150"/>
<dbReference type="EMBL" id="FTOL01000001">
    <property type="protein sequence ID" value="SIS70942.1"/>
    <property type="molecule type" value="Genomic_DNA"/>
</dbReference>
<evidence type="ECO:0000313" key="2">
    <source>
        <dbReference type="Proteomes" id="UP000186744"/>
    </source>
</evidence>
<keyword evidence="2" id="KW-1185">Reference proteome</keyword>
<dbReference type="SUPFAM" id="SSF56112">
    <property type="entry name" value="Protein kinase-like (PK-like)"/>
    <property type="match status" value="1"/>
</dbReference>
<dbReference type="InterPro" id="IPR027417">
    <property type="entry name" value="P-loop_NTPase"/>
</dbReference>
<dbReference type="SUPFAM" id="SSF52540">
    <property type="entry name" value="P-loop containing nucleoside triphosphate hydrolases"/>
    <property type="match status" value="1"/>
</dbReference>
<keyword evidence="1" id="KW-0418">Kinase</keyword>
<protein>
    <submittedName>
        <fullName evidence="1">Thymidylate kinase</fullName>
    </submittedName>
</protein>
<evidence type="ECO:0000313" key="1">
    <source>
        <dbReference type="EMBL" id="SIS70942.1"/>
    </source>
</evidence>
<dbReference type="Gene3D" id="3.40.50.300">
    <property type="entry name" value="P-loop containing nucleotide triphosphate hydrolases"/>
    <property type="match status" value="1"/>
</dbReference>
<organism evidence="1 2">
    <name type="scientific">Chryseobacterium ureilyticum</name>
    <dbReference type="NCBI Taxonomy" id="373668"/>
    <lineage>
        <taxon>Bacteria</taxon>
        <taxon>Pseudomonadati</taxon>
        <taxon>Bacteroidota</taxon>
        <taxon>Flavobacteriia</taxon>
        <taxon>Flavobacteriales</taxon>
        <taxon>Weeksellaceae</taxon>
        <taxon>Chryseobacterium group</taxon>
        <taxon>Chryseobacterium</taxon>
    </lineage>
</organism>
<gene>
    <name evidence="1" type="ORF">SAMN05421786_1011150</name>
</gene>
<name>A0A1N7LAR9_9FLAO</name>
<dbReference type="GO" id="GO:0016301">
    <property type="term" value="F:kinase activity"/>
    <property type="evidence" value="ECO:0007669"/>
    <property type="project" value="UniProtKB-KW"/>
</dbReference>